<keyword evidence="2" id="KW-0805">Transcription regulation</keyword>
<dbReference type="InterPro" id="IPR005119">
    <property type="entry name" value="LysR_subst-bd"/>
</dbReference>
<dbReference type="PANTHER" id="PTHR30537:SF72">
    <property type="entry name" value="LYSR FAMILY TRANSCRIPTIONAL REGULATOR"/>
    <property type="match status" value="1"/>
</dbReference>
<dbReference type="InterPro" id="IPR036390">
    <property type="entry name" value="WH_DNA-bd_sf"/>
</dbReference>
<keyword evidence="3" id="KW-0238">DNA-binding</keyword>
<dbReference type="GO" id="GO:0006351">
    <property type="term" value="P:DNA-templated transcription"/>
    <property type="evidence" value="ECO:0007669"/>
    <property type="project" value="TreeGrafter"/>
</dbReference>
<dbReference type="EMBL" id="APVG01000018">
    <property type="protein sequence ID" value="ENY72304.1"/>
    <property type="molecule type" value="Genomic_DNA"/>
</dbReference>
<dbReference type="Gene3D" id="1.10.10.10">
    <property type="entry name" value="Winged helix-like DNA-binding domain superfamily/Winged helix DNA-binding domain"/>
    <property type="match status" value="1"/>
</dbReference>
<evidence type="ECO:0000313" key="7">
    <source>
        <dbReference type="Proteomes" id="UP000023775"/>
    </source>
</evidence>
<dbReference type="InterPro" id="IPR058163">
    <property type="entry name" value="LysR-type_TF_proteobact-type"/>
</dbReference>
<evidence type="ECO:0000256" key="2">
    <source>
        <dbReference type="ARBA" id="ARBA00023015"/>
    </source>
</evidence>
<comment type="caution">
    <text evidence="6">The sequence shown here is derived from an EMBL/GenBank/DDBJ whole genome shotgun (WGS) entry which is preliminary data.</text>
</comment>
<dbReference type="RefSeq" id="WP_005351771.1">
    <property type="nucleotide sequence ID" value="NZ_APVG01000018.1"/>
</dbReference>
<feature type="domain" description="HTH lysR-type" evidence="5">
    <location>
        <begin position="1"/>
        <end position="59"/>
    </location>
</feature>
<dbReference type="FunFam" id="1.10.10.10:FF:000001">
    <property type="entry name" value="LysR family transcriptional regulator"/>
    <property type="match status" value="1"/>
</dbReference>
<sequence>MDRLTQIRIFLRVAELGSFVRAAEQIGLPRSSVSQALQRLEAQLGVRLLHRTTRRVELTQDGQHYYERSLVLLGEFDELEQLFRPEQQLRGVLRIDMPTGMARHLVIPALPTFLERHPDLHLQLSSTDRRVDPVAEGFDAVIRVGPLEDSSLVARPLGWLPQINCASPDYLARHGVPSTLADLTGHRLIQFSARLAGRPAGFERAGGDPLPMAAALTVNSAEAYTAACLAGIGIIQAPEYGVRHWLASGELKAILPTHLPRPCPSQCSMPSAAT</sequence>
<keyword evidence="4" id="KW-0804">Transcription</keyword>
<keyword evidence="7" id="KW-1185">Reference proteome</keyword>
<proteinExistence type="inferred from homology"/>
<evidence type="ECO:0000259" key="5">
    <source>
        <dbReference type="PROSITE" id="PS50931"/>
    </source>
</evidence>
<dbReference type="eggNOG" id="COG0583">
    <property type="taxonomic scope" value="Bacteria"/>
</dbReference>
<reference evidence="6 7" key="1">
    <citation type="journal article" date="2013" name="Genome Announc.">
        <title>Draft Genome Sequence of the Aeromonas diversa Type Strain.</title>
        <authorList>
            <person name="Farfan M."/>
            <person name="Spataro N."/>
            <person name="Sanglas A."/>
            <person name="Albarral V."/>
            <person name="Loren J.G."/>
            <person name="Bosch E."/>
            <person name="Fuste M.C."/>
        </authorList>
    </citation>
    <scope>NUCLEOTIDE SEQUENCE [LARGE SCALE GENOMIC DNA]</scope>
    <source>
        <strain evidence="6 7">2478-85</strain>
    </source>
</reference>
<comment type="similarity">
    <text evidence="1">Belongs to the LysR transcriptional regulatory family.</text>
</comment>
<evidence type="ECO:0000256" key="3">
    <source>
        <dbReference type="ARBA" id="ARBA00023125"/>
    </source>
</evidence>
<dbReference type="InterPro" id="IPR036388">
    <property type="entry name" value="WH-like_DNA-bd_sf"/>
</dbReference>
<dbReference type="Pfam" id="PF00126">
    <property type="entry name" value="HTH_1"/>
    <property type="match status" value="1"/>
</dbReference>
<dbReference type="GO" id="GO:0043565">
    <property type="term" value="F:sequence-specific DNA binding"/>
    <property type="evidence" value="ECO:0007669"/>
    <property type="project" value="TreeGrafter"/>
</dbReference>
<evidence type="ECO:0000313" key="6">
    <source>
        <dbReference type="EMBL" id="ENY72304.1"/>
    </source>
</evidence>
<dbReference type="SUPFAM" id="SSF46785">
    <property type="entry name" value="Winged helix' DNA-binding domain"/>
    <property type="match status" value="1"/>
</dbReference>
<dbReference type="InterPro" id="IPR000847">
    <property type="entry name" value="LysR_HTH_N"/>
</dbReference>
<dbReference type="Pfam" id="PF03466">
    <property type="entry name" value="LysR_substrate"/>
    <property type="match status" value="1"/>
</dbReference>
<dbReference type="AlphaFoldDB" id="N9U1Q8"/>
<organism evidence="6 7">
    <name type="scientific">Aeromonas diversa CDC 2478-85</name>
    <dbReference type="NCBI Taxonomy" id="1268237"/>
    <lineage>
        <taxon>Bacteria</taxon>
        <taxon>Pseudomonadati</taxon>
        <taxon>Pseudomonadota</taxon>
        <taxon>Gammaproteobacteria</taxon>
        <taxon>Aeromonadales</taxon>
        <taxon>Aeromonadaceae</taxon>
        <taxon>Aeromonas</taxon>
    </lineage>
</organism>
<evidence type="ECO:0000256" key="1">
    <source>
        <dbReference type="ARBA" id="ARBA00009437"/>
    </source>
</evidence>
<evidence type="ECO:0000256" key="4">
    <source>
        <dbReference type="ARBA" id="ARBA00023163"/>
    </source>
</evidence>
<gene>
    <name evidence="6" type="ORF">G114_08667</name>
</gene>
<dbReference type="PATRIC" id="fig|1268237.3.peg.1708"/>
<name>N9U1Q8_9GAMM</name>
<dbReference type="CDD" id="cd08472">
    <property type="entry name" value="PBP2_CrgA_like_3"/>
    <property type="match status" value="1"/>
</dbReference>
<dbReference type="GO" id="GO:0003700">
    <property type="term" value="F:DNA-binding transcription factor activity"/>
    <property type="evidence" value="ECO:0007669"/>
    <property type="project" value="InterPro"/>
</dbReference>
<dbReference type="Gene3D" id="3.40.190.290">
    <property type="match status" value="1"/>
</dbReference>
<dbReference type="PANTHER" id="PTHR30537">
    <property type="entry name" value="HTH-TYPE TRANSCRIPTIONAL REGULATOR"/>
    <property type="match status" value="1"/>
</dbReference>
<protein>
    <submittedName>
        <fullName evidence="6">LysR family transcriptional regulator</fullName>
    </submittedName>
</protein>
<accession>N9U1Q8</accession>
<dbReference type="SUPFAM" id="SSF53850">
    <property type="entry name" value="Periplasmic binding protein-like II"/>
    <property type="match status" value="1"/>
</dbReference>
<dbReference type="Proteomes" id="UP000023775">
    <property type="component" value="Unassembled WGS sequence"/>
</dbReference>
<dbReference type="PROSITE" id="PS50931">
    <property type="entry name" value="HTH_LYSR"/>
    <property type="match status" value="1"/>
</dbReference>